<evidence type="ECO:0000313" key="3">
    <source>
        <dbReference type="EMBL" id="GAF67910.1"/>
    </source>
</evidence>
<organism evidence="3">
    <name type="scientific">marine sediment metagenome</name>
    <dbReference type="NCBI Taxonomy" id="412755"/>
    <lineage>
        <taxon>unclassified sequences</taxon>
        <taxon>metagenomes</taxon>
        <taxon>ecological metagenomes</taxon>
    </lineage>
</organism>
<evidence type="ECO:0000259" key="2">
    <source>
        <dbReference type="PROSITE" id="PS50113"/>
    </source>
</evidence>
<feature type="domain" description="PAS" evidence="1">
    <location>
        <begin position="215"/>
        <end position="285"/>
    </location>
</feature>
<dbReference type="SMART" id="SM00091">
    <property type="entry name" value="PAS"/>
    <property type="match status" value="1"/>
</dbReference>
<reference evidence="3" key="1">
    <citation type="journal article" date="2014" name="Front. Microbiol.">
        <title>High frequency of phylogenetically diverse reductive dehalogenase-homologous genes in deep subseafloor sedimentary metagenomes.</title>
        <authorList>
            <person name="Kawai M."/>
            <person name="Futagami T."/>
            <person name="Toyoda A."/>
            <person name="Takaki Y."/>
            <person name="Nishi S."/>
            <person name="Hori S."/>
            <person name="Arai W."/>
            <person name="Tsubouchi T."/>
            <person name="Morono Y."/>
            <person name="Uchiyama I."/>
            <person name="Ito T."/>
            <person name="Fujiyama A."/>
            <person name="Inagaki F."/>
            <person name="Takami H."/>
        </authorList>
    </citation>
    <scope>NUCLEOTIDE SEQUENCE</scope>
    <source>
        <strain evidence="3">Expedition CK06-06</strain>
    </source>
</reference>
<dbReference type="CDD" id="cd00130">
    <property type="entry name" value="PAS"/>
    <property type="match status" value="1"/>
</dbReference>
<name>X0SVS1_9ZZZZ</name>
<dbReference type="InterPro" id="IPR025847">
    <property type="entry name" value="MEDS_domain"/>
</dbReference>
<dbReference type="PANTHER" id="PTHR43065:SF23">
    <property type="entry name" value="SENSOR HISTIDINE KINASE PDTAS"/>
    <property type="match status" value="1"/>
</dbReference>
<dbReference type="InterPro" id="IPR000014">
    <property type="entry name" value="PAS"/>
</dbReference>
<dbReference type="PANTHER" id="PTHR43065">
    <property type="entry name" value="SENSOR HISTIDINE KINASE"/>
    <property type="match status" value="1"/>
</dbReference>
<proteinExistence type="predicted"/>
<dbReference type="Pfam" id="PF08448">
    <property type="entry name" value="PAS_4"/>
    <property type="match status" value="1"/>
</dbReference>
<dbReference type="PROSITE" id="PS50112">
    <property type="entry name" value="PAS"/>
    <property type="match status" value="1"/>
</dbReference>
<dbReference type="EMBL" id="BARS01005030">
    <property type="protein sequence ID" value="GAF67910.1"/>
    <property type="molecule type" value="Genomic_DNA"/>
</dbReference>
<dbReference type="PROSITE" id="PS50113">
    <property type="entry name" value="PAC"/>
    <property type="match status" value="1"/>
</dbReference>
<dbReference type="Gene3D" id="3.30.450.20">
    <property type="entry name" value="PAS domain"/>
    <property type="match status" value="1"/>
</dbReference>
<sequence length="340" mass="39152">MKQEEKNKEQGKLRKTGIDIIGNVPWGTHFCQFYHTKQDLIEMLVPYFKAGLENNEFCMWITSEPLKAEDAKAVLKKAVKDLDDYIKKGQIEILGYSQWHTKSGKFESEKILQGWVEKERKAIERGLDGLRVTGNTFWLERKDWEAFTEYEAMVNNVIGEHHILAICTYPLDKCGATEIIDVSANHQFALIKKEGGWSIIEISERRGVAGTLQYAAQEWRATFDSIVDMVSIHDKDYKIVRVNNPFADNFKMKPEELIGKTCYKLFHGTNEPRSDCPHKQALETKRHARGEYFEPYLGIYLGVSASPIFNEKNEVIGTVHIAADITERKKAKEEIKKDEE</sequence>
<evidence type="ECO:0008006" key="4">
    <source>
        <dbReference type="Google" id="ProtNLM"/>
    </source>
</evidence>
<gene>
    <name evidence="3" type="ORF">S01H1_09849</name>
</gene>
<dbReference type="InterPro" id="IPR035965">
    <property type="entry name" value="PAS-like_dom_sf"/>
</dbReference>
<dbReference type="Pfam" id="PF14417">
    <property type="entry name" value="MEDS"/>
    <property type="match status" value="1"/>
</dbReference>
<feature type="non-terminal residue" evidence="3">
    <location>
        <position position="340"/>
    </location>
</feature>
<feature type="domain" description="PAC" evidence="2">
    <location>
        <begin position="278"/>
        <end position="337"/>
    </location>
</feature>
<dbReference type="NCBIfam" id="TIGR00229">
    <property type="entry name" value="sensory_box"/>
    <property type="match status" value="1"/>
</dbReference>
<dbReference type="InterPro" id="IPR013656">
    <property type="entry name" value="PAS_4"/>
</dbReference>
<protein>
    <recommendedName>
        <fullName evidence="4">PAS domain-containing protein</fullName>
    </recommendedName>
</protein>
<dbReference type="AlphaFoldDB" id="X0SVS1"/>
<dbReference type="InterPro" id="IPR000700">
    <property type="entry name" value="PAS-assoc_C"/>
</dbReference>
<evidence type="ECO:0000259" key="1">
    <source>
        <dbReference type="PROSITE" id="PS50112"/>
    </source>
</evidence>
<dbReference type="SUPFAM" id="SSF55785">
    <property type="entry name" value="PYP-like sensor domain (PAS domain)"/>
    <property type="match status" value="1"/>
</dbReference>
<accession>X0SVS1</accession>
<comment type="caution">
    <text evidence="3">The sequence shown here is derived from an EMBL/GenBank/DDBJ whole genome shotgun (WGS) entry which is preliminary data.</text>
</comment>